<sequence>MEPLEFSLLRGPSSQVSFAALFSSFLSRRKSDLFESGTKVFKLLSYYWMEKVKGELGPTNNMQQDKDSTHFRRLIYNLQSIVDAGFWTPCESRLLLKRSGALKMRLGRNRYWVFCVHERASNLFQPRNERWKVLCVGYIDFPERLPSTCMKIDCRCGLLEAPFQPPVKVFVKEIRGFEDGFGQE</sequence>
<evidence type="ECO:0000313" key="1">
    <source>
        <dbReference type="EMBL" id="GIY03361.1"/>
    </source>
</evidence>
<protein>
    <submittedName>
        <fullName evidence="1">Uncharacterized protein</fullName>
    </submittedName>
</protein>
<reference evidence="1 2" key="1">
    <citation type="submission" date="2021-06" db="EMBL/GenBank/DDBJ databases">
        <title>Caerostris extrusa draft genome.</title>
        <authorList>
            <person name="Kono N."/>
            <person name="Arakawa K."/>
        </authorList>
    </citation>
    <scope>NUCLEOTIDE SEQUENCE [LARGE SCALE GENOMIC DNA]</scope>
</reference>
<proteinExistence type="predicted"/>
<keyword evidence="2" id="KW-1185">Reference proteome</keyword>
<dbReference type="AlphaFoldDB" id="A0AAV4Q2K7"/>
<dbReference type="Proteomes" id="UP001054945">
    <property type="component" value="Unassembled WGS sequence"/>
</dbReference>
<comment type="caution">
    <text evidence="1">The sequence shown here is derived from an EMBL/GenBank/DDBJ whole genome shotgun (WGS) entry which is preliminary data.</text>
</comment>
<evidence type="ECO:0000313" key="2">
    <source>
        <dbReference type="Proteomes" id="UP001054945"/>
    </source>
</evidence>
<accession>A0AAV4Q2K7</accession>
<organism evidence="1 2">
    <name type="scientific">Caerostris extrusa</name>
    <name type="common">Bark spider</name>
    <name type="synonym">Caerostris bankana</name>
    <dbReference type="NCBI Taxonomy" id="172846"/>
    <lineage>
        <taxon>Eukaryota</taxon>
        <taxon>Metazoa</taxon>
        <taxon>Ecdysozoa</taxon>
        <taxon>Arthropoda</taxon>
        <taxon>Chelicerata</taxon>
        <taxon>Arachnida</taxon>
        <taxon>Araneae</taxon>
        <taxon>Araneomorphae</taxon>
        <taxon>Entelegynae</taxon>
        <taxon>Araneoidea</taxon>
        <taxon>Araneidae</taxon>
        <taxon>Caerostris</taxon>
    </lineage>
</organism>
<dbReference type="EMBL" id="BPLR01005568">
    <property type="protein sequence ID" value="GIY03361.1"/>
    <property type="molecule type" value="Genomic_DNA"/>
</dbReference>
<gene>
    <name evidence="1" type="ORF">CEXT_798601</name>
</gene>
<name>A0AAV4Q2K7_CAEEX</name>